<dbReference type="RefSeq" id="WP_166288845.1">
    <property type="nucleotide sequence ID" value="NZ_CP049863.1"/>
</dbReference>
<reference evidence="2 3" key="1">
    <citation type="submission" date="2020-03" db="EMBL/GenBank/DDBJ databases">
        <title>Leucobacter sp. nov., isolated from beetles.</title>
        <authorList>
            <person name="Hyun D.-W."/>
            <person name="Bae J.-W."/>
        </authorList>
    </citation>
    <scope>NUCLEOTIDE SEQUENCE [LARGE SCALE GENOMIC DNA]</scope>
    <source>
        <strain evidence="2 3">HDW9C</strain>
    </source>
</reference>
<organism evidence="2 3">
    <name type="scientific">Leucobacter viscericola</name>
    <dbReference type="NCBI Taxonomy" id="2714935"/>
    <lineage>
        <taxon>Bacteria</taxon>
        <taxon>Bacillati</taxon>
        <taxon>Actinomycetota</taxon>
        <taxon>Actinomycetes</taxon>
        <taxon>Micrococcales</taxon>
        <taxon>Microbacteriaceae</taxon>
        <taxon>Leucobacter</taxon>
    </lineage>
</organism>
<evidence type="ECO:0000313" key="2">
    <source>
        <dbReference type="EMBL" id="QIK62346.1"/>
    </source>
</evidence>
<evidence type="ECO:0000256" key="1">
    <source>
        <dbReference type="SAM" id="MobiDB-lite"/>
    </source>
</evidence>
<feature type="compositionally biased region" description="Basic and acidic residues" evidence="1">
    <location>
        <begin position="1"/>
        <end position="10"/>
    </location>
</feature>
<evidence type="ECO:0008006" key="4">
    <source>
        <dbReference type="Google" id="ProtNLM"/>
    </source>
</evidence>
<dbReference type="EMBL" id="CP049863">
    <property type="protein sequence ID" value="QIK62346.1"/>
    <property type="molecule type" value="Genomic_DNA"/>
</dbReference>
<keyword evidence="3" id="KW-1185">Reference proteome</keyword>
<protein>
    <recommendedName>
        <fullName evidence="4">Phage protein Gp19/Gp15/Gp42</fullName>
    </recommendedName>
</protein>
<feature type="region of interest" description="Disordered" evidence="1">
    <location>
        <begin position="1"/>
        <end position="20"/>
    </location>
</feature>
<dbReference type="KEGG" id="lvi:G7068_03325"/>
<dbReference type="InterPro" id="IPR018963">
    <property type="entry name" value="Mycophage_D29_Gp19"/>
</dbReference>
<dbReference type="AlphaFoldDB" id="A0A6G7XCZ7"/>
<proteinExistence type="predicted"/>
<name>A0A6G7XCZ7_9MICO</name>
<sequence>MSWTKPKDVTDAWIGDDAPTDEGKLQIWINKAEREIRNKVEDLQKRIDAEADEEPARKDLEATAIDVVVAMVTRVFRNPRGERSVSESIGAGPLTETASATFGGDNPGSLEPTKSELEKLQGARRGGAFEISLIPANYGGMRSV</sequence>
<evidence type="ECO:0000313" key="3">
    <source>
        <dbReference type="Proteomes" id="UP000502677"/>
    </source>
</evidence>
<accession>A0A6G7XCZ7</accession>
<dbReference type="Pfam" id="PF09355">
    <property type="entry name" value="Phage_Gp19"/>
    <property type="match status" value="1"/>
</dbReference>
<dbReference type="Proteomes" id="UP000502677">
    <property type="component" value="Chromosome"/>
</dbReference>
<feature type="region of interest" description="Disordered" evidence="1">
    <location>
        <begin position="80"/>
        <end position="113"/>
    </location>
</feature>
<gene>
    <name evidence="2" type="ORF">G7068_03325</name>
</gene>